<evidence type="ECO:0000256" key="1">
    <source>
        <dbReference type="SAM" id="Phobius"/>
    </source>
</evidence>
<organism evidence="2 3">
    <name type="scientific">Schistosoma mattheei</name>
    <dbReference type="NCBI Taxonomy" id="31246"/>
    <lineage>
        <taxon>Eukaryota</taxon>
        <taxon>Metazoa</taxon>
        <taxon>Spiralia</taxon>
        <taxon>Lophotrochozoa</taxon>
        <taxon>Platyhelminthes</taxon>
        <taxon>Trematoda</taxon>
        <taxon>Digenea</taxon>
        <taxon>Strigeidida</taxon>
        <taxon>Schistosomatoidea</taxon>
        <taxon>Schistosomatidae</taxon>
        <taxon>Schistosoma</taxon>
    </lineage>
</organism>
<keyword evidence="3" id="KW-1185">Reference proteome</keyword>
<feature type="transmembrane region" description="Helical" evidence="1">
    <location>
        <begin position="20"/>
        <end position="42"/>
    </location>
</feature>
<protein>
    <submittedName>
        <fullName evidence="2">Uncharacterized protein</fullName>
    </submittedName>
</protein>
<accession>A0A3P8GFP8</accession>
<dbReference type="Proteomes" id="UP000269396">
    <property type="component" value="Unassembled WGS sequence"/>
</dbReference>
<keyword evidence="1" id="KW-1133">Transmembrane helix</keyword>
<name>A0A3P8GFP8_9TREM</name>
<dbReference type="AlphaFoldDB" id="A0A3P8GFP8"/>
<dbReference type="EMBL" id="UZAL01027515">
    <property type="protein sequence ID" value="VDP33183.1"/>
    <property type="molecule type" value="Genomic_DNA"/>
</dbReference>
<evidence type="ECO:0000313" key="3">
    <source>
        <dbReference type="Proteomes" id="UP000269396"/>
    </source>
</evidence>
<reference evidence="2 3" key="1">
    <citation type="submission" date="2018-11" db="EMBL/GenBank/DDBJ databases">
        <authorList>
            <consortium name="Pathogen Informatics"/>
        </authorList>
    </citation>
    <scope>NUCLEOTIDE SEQUENCE [LARGE SCALE GENOMIC DNA]</scope>
    <source>
        <strain>Denwood</strain>
        <strain evidence="3">Zambia</strain>
    </source>
</reference>
<gene>
    <name evidence="2" type="ORF">SMTD_LOCUS6305</name>
</gene>
<keyword evidence="1" id="KW-0812">Transmembrane</keyword>
<evidence type="ECO:0000313" key="2">
    <source>
        <dbReference type="EMBL" id="VDP33183.1"/>
    </source>
</evidence>
<proteinExistence type="predicted"/>
<keyword evidence="1" id="KW-0472">Membrane</keyword>
<sequence>MDCLNLFTSKEELDGNERPVSFILLLTFIHNCRNIIVICYHYW</sequence>